<evidence type="ECO:0000313" key="22">
    <source>
        <dbReference type="EMBL" id="KAG9439446.1"/>
    </source>
</evidence>
<dbReference type="FunFam" id="3.80.10.10:FF:000766">
    <property type="entry name" value="Os05g0263100 protein"/>
    <property type="match status" value="1"/>
</dbReference>
<evidence type="ECO:0000259" key="21">
    <source>
        <dbReference type="PROSITE" id="PS50011"/>
    </source>
</evidence>
<sequence length="1038" mass="113770">MELPAVSSPAPPRVVALVLICIILLLPGAGKAQSPTTDPDEARALNSMFDQWGVAAPSGKWNVSGEVCSGTATETSPVTDDSVNPSIKCDCSFDDGTICRITAIKVYEKDARGIIPEELGKLTYLNDLNLGRNFLTGPLPPFIGNLTRMQYLSFGTNALSGTVPKELGNLRSLVSLAFGINNFTGTLPEELGNLVNLEQLYIVSAGLSGEFPSTFAKLKNLVTVWASDNQFTGRIPDFIGNWRNLKALRLEGNSFEGPIPPSFANLSSLTDLRISDISKGNSSSLDFIKNIKSLGILILRNNRISGSIPPDIGEYQLFQHLDLSFNNLTGPIPNSLLNLRSLTYLFLGNNRLSGTLPSEKGRQLFAIDLSYNDLSGSLPSWVTEENLELNLVANNFYIDASENSVLPPGLNCLQRNFPCNRGRPRYSSFAIKCGGQGMTDSKGIKYEADDDPLGPASYFVKDTLRWGVSTTGRFMENLNPSYSKNTFTPTSNTLDSELFQTARVSPESLRYYGLGLENGNYVVNLHFAEIQLENSRWKSVGRRVFDIYIQGNMVLKDFDVKKEAGGYSYTAVTKAFNVNVISNYLEIHLFWAGKGSCCVPERGSYGPSISAISVTPNFLPTVHDKPEGESKQTGMVIGIAVGIASFISICMLIIFIWRRRRRTGTNDDEELISVRSKAYMFSYSELKIATGDFNPTNKLGEGGFGSVYKGTLSDGRAVAVKQLSVTSQQGNRQFAAEVATISAVQHRNLVKLYGCCIEGEKRLLVYEYLENKSLDMALFRRHTLHLDWPTRFSVCLGTARGLAYLHEESRLRIVHRDVKASNILLDAKLTPKLSDFGLAKLYDDTKTHISTRVAGTIGYLAPEYAMRGHLTEKADVFSFGVVALEIVSGMPNSGTSLEQDKGYLLEWAWDLHENNHALELVDQSLDEFNKVEATRVIGVALLCTQAAPGLRPTMSRVVAMLTGDVKVNNVTSKPGYLPDWQINAITSSSATSDSGISTRANTSDSPAHMSSTMNLAGYAEQSPQPYQPMLKEIIGQGR</sequence>
<dbReference type="PROSITE" id="PS00108">
    <property type="entry name" value="PROTEIN_KINASE_ST"/>
    <property type="match status" value="1"/>
</dbReference>
<dbReference type="InterPro" id="IPR008271">
    <property type="entry name" value="Ser/Thr_kinase_AS"/>
</dbReference>
<dbReference type="Gene3D" id="3.30.200.20">
    <property type="entry name" value="Phosphorylase Kinase, domain 1"/>
    <property type="match status" value="1"/>
</dbReference>
<keyword evidence="7 19" id="KW-0812">Transmembrane</keyword>
<keyword evidence="4" id="KW-0597">Phosphoprotein</keyword>
<dbReference type="FunFam" id="1.10.510.10:FF:000044">
    <property type="entry name" value="Putative LRR receptor-like serine/threonine-protein kinase"/>
    <property type="match status" value="1"/>
</dbReference>
<evidence type="ECO:0000256" key="18">
    <source>
        <dbReference type="SAM" id="MobiDB-lite"/>
    </source>
</evidence>
<evidence type="ECO:0000256" key="11">
    <source>
        <dbReference type="ARBA" id="ARBA00022777"/>
    </source>
</evidence>
<keyword evidence="6" id="KW-0808">Transferase</keyword>
<feature type="region of interest" description="Disordered" evidence="18">
    <location>
        <begin position="989"/>
        <end position="1010"/>
    </location>
</feature>
<dbReference type="Pfam" id="PF00560">
    <property type="entry name" value="LRR_1"/>
    <property type="match status" value="4"/>
</dbReference>
<keyword evidence="14 19" id="KW-0472">Membrane</keyword>
<evidence type="ECO:0000256" key="17">
    <source>
        <dbReference type="PROSITE-ProRule" id="PRU10141"/>
    </source>
</evidence>
<keyword evidence="9" id="KW-0677">Repeat</keyword>
<keyword evidence="23" id="KW-1185">Reference proteome</keyword>
<evidence type="ECO:0000256" key="13">
    <source>
        <dbReference type="ARBA" id="ARBA00022989"/>
    </source>
</evidence>
<dbReference type="GO" id="GO:0004674">
    <property type="term" value="F:protein serine/threonine kinase activity"/>
    <property type="evidence" value="ECO:0007669"/>
    <property type="project" value="UniProtKB-KW"/>
</dbReference>
<keyword evidence="12 17" id="KW-0067">ATP-binding</keyword>
<evidence type="ECO:0000256" key="4">
    <source>
        <dbReference type="ARBA" id="ARBA00022553"/>
    </source>
</evidence>
<dbReference type="InterPro" id="IPR011009">
    <property type="entry name" value="Kinase-like_dom_sf"/>
</dbReference>
<organism evidence="22 23">
    <name type="scientific">Aristolochia fimbriata</name>
    <name type="common">White veined hardy Dutchman's pipe vine</name>
    <dbReference type="NCBI Taxonomy" id="158543"/>
    <lineage>
        <taxon>Eukaryota</taxon>
        <taxon>Viridiplantae</taxon>
        <taxon>Streptophyta</taxon>
        <taxon>Embryophyta</taxon>
        <taxon>Tracheophyta</taxon>
        <taxon>Spermatophyta</taxon>
        <taxon>Magnoliopsida</taxon>
        <taxon>Magnoliidae</taxon>
        <taxon>Piperales</taxon>
        <taxon>Aristolochiaceae</taxon>
        <taxon>Aristolochia</taxon>
    </lineage>
</organism>
<keyword evidence="10 17" id="KW-0547">Nucleotide-binding</keyword>
<feature type="domain" description="Protein kinase" evidence="21">
    <location>
        <begin position="693"/>
        <end position="967"/>
    </location>
</feature>
<dbReference type="FunFam" id="2.60.120.430:FF:000002">
    <property type="entry name" value="Leucine-rich repeat receptor-like protein kinase"/>
    <property type="match status" value="1"/>
</dbReference>
<dbReference type="SUPFAM" id="SSF56112">
    <property type="entry name" value="Protein kinase-like (PK-like)"/>
    <property type="match status" value="1"/>
</dbReference>
<dbReference type="EMBL" id="JAINDJ010000008">
    <property type="protein sequence ID" value="KAG9439446.1"/>
    <property type="molecule type" value="Genomic_DNA"/>
</dbReference>
<dbReference type="InterPro" id="IPR001245">
    <property type="entry name" value="Ser-Thr/Tyr_kinase_cat_dom"/>
</dbReference>
<feature type="chain" id="PRO_5043967062" description="non-specific serine/threonine protein kinase" evidence="20">
    <location>
        <begin position="33"/>
        <end position="1038"/>
    </location>
</feature>
<feature type="compositionally biased region" description="Low complexity" evidence="18">
    <location>
        <begin position="989"/>
        <end position="998"/>
    </location>
</feature>
<evidence type="ECO:0000256" key="10">
    <source>
        <dbReference type="ARBA" id="ARBA00022741"/>
    </source>
</evidence>
<evidence type="ECO:0000256" key="8">
    <source>
        <dbReference type="ARBA" id="ARBA00022729"/>
    </source>
</evidence>
<dbReference type="AlphaFoldDB" id="A0AAV7DTC4"/>
<name>A0AAV7DTC4_ARIFI</name>
<evidence type="ECO:0000256" key="19">
    <source>
        <dbReference type="SAM" id="Phobius"/>
    </source>
</evidence>
<keyword evidence="5" id="KW-0433">Leucine-rich repeat</keyword>
<evidence type="ECO:0000256" key="5">
    <source>
        <dbReference type="ARBA" id="ARBA00022614"/>
    </source>
</evidence>
<dbReference type="Gene3D" id="2.60.120.430">
    <property type="entry name" value="Galactose-binding lectin"/>
    <property type="match status" value="1"/>
</dbReference>
<comment type="subcellular location">
    <subcellularLocation>
        <location evidence="1">Membrane</location>
        <topology evidence="1">Single-pass membrane protein</topology>
    </subcellularLocation>
</comment>
<dbReference type="InterPro" id="IPR017441">
    <property type="entry name" value="Protein_kinase_ATP_BS"/>
</dbReference>
<evidence type="ECO:0000256" key="15">
    <source>
        <dbReference type="ARBA" id="ARBA00023170"/>
    </source>
</evidence>
<dbReference type="PROSITE" id="PS00107">
    <property type="entry name" value="PROTEIN_KINASE_ATP"/>
    <property type="match status" value="1"/>
</dbReference>
<dbReference type="FunFam" id="3.30.200.20:FF:000140">
    <property type="entry name" value="Leucine-rich repeat receptor-like protein kinase"/>
    <property type="match status" value="1"/>
</dbReference>
<dbReference type="Proteomes" id="UP000825729">
    <property type="component" value="Unassembled WGS sequence"/>
</dbReference>
<dbReference type="Gene3D" id="1.10.510.10">
    <property type="entry name" value="Transferase(Phosphotransferase) domain 1"/>
    <property type="match status" value="1"/>
</dbReference>
<evidence type="ECO:0000256" key="16">
    <source>
        <dbReference type="ARBA" id="ARBA00023180"/>
    </source>
</evidence>
<evidence type="ECO:0000256" key="2">
    <source>
        <dbReference type="ARBA" id="ARBA00012513"/>
    </source>
</evidence>
<feature type="compositionally biased region" description="Polar residues" evidence="18">
    <location>
        <begin position="999"/>
        <end position="1010"/>
    </location>
</feature>
<feature type="transmembrane region" description="Helical" evidence="19">
    <location>
        <begin position="635"/>
        <end position="657"/>
    </location>
</feature>
<comment type="caution">
    <text evidence="22">The sequence shown here is derived from an EMBL/GenBank/DDBJ whole genome shotgun (WGS) entry which is preliminary data.</text>
</comment>
<evidence type="ECO:0000256" key="14">
    <source>
        <dbReference type="ARBA" id="ARBA00023136"/>
    </source>
</evidence>
<dbReference type="PROSITE" id="PS50011">
    <property type="entry name" value="PROTEIN_KINASE_DOM"/>
    <property type="match status" value="1"/>
</dbReference>
<keyword evidence="11" id="KW-0418">Kinase</keyword>
<protein>
    <recommendedName>
        <fullName evidence="2">non-specific serine/threonine protein kinase</fullName>
        <ecNumber evidence="2">2.7.11.1</ecNumber>
    </recommendedName>
</protein>
<dbReference type="InterPro" id="IPR021720">
    <property type="entry name" value="Malectin_dom"/>
</dbReference>
<evidence type="ECO:0000256" key="3">
    <source>
        <dbReference type="ARBA" id="ARBA00022527"/>
    </source>
</evidence>
<dbReference type="EC" id="2.7.11.1" evidence="2"/>
<evidence type="ECO:0000256" key="7">
    <source>
        <dbReference type="ARBA" id="ARBA00022692"/>
    </source>
</evidence>
<dbReference type="InterPro" id="IPR051824">
    <property type="entry name" value="LRR_Rcpt-Like_S/T_Kinase"/>
</dbReference>
<dbReference type="InterPro" id="IPR001611">
    <property type="entry name" value="Leu-rich_rpt"/>
</dbReference>
<keyword evidence="3" id="KW-0723">Serine/threonine-protein kinase</keyword>
<feature type="signal peptide" evidence="20">
    <location>
        <begin position="1"/>
        <end position="32"/>
    </location>
</feature>
<dbReference type="FunFam" id="3.80.10.10:FF:000298">
    <property type="entry name" value="Putative LRR receptor-like serine/threonine-protein kinase"/>
    <property type="match status" value="1"/>
</dbReference>
<feature type="binding site" evidence="17">
    <location>
        <position position="721"/>
    </location>
    <ligand>
        <name>ATP</name>
        <dbReference type="ChEBI" id="CHEBI:30616"/>
    </ligand>
</feature>
<dbReference type="CDD" id="cd14066">
    <property type="entry name" value="STKc_IRAK"/>
    <property type="match status" value="1"/>
</dbReference>
<keyword evidence="15" id="KW-0675">Receptor</keyword>
<proteinExistence type="predicted"/>
<dbReference type="PANTHER" id="PTHR48006:SF34">
    <property type="entry name" value="OS08G0203700 PROTEIN"/>
    <property type="match status" value="1"/>
</dbReference>
<dbReference type="Pfam" id="PF07714">
    <property type="entry name" value="PK_Tyr_Ser-Thr"/>
    <property type="match status" value="1"/>
</dbReference>
<gene>
    <name evidence="22" type="ORF">H6P81_019611</name>
</gene>
<dbReference type="SUPFAM" id="SSF52058">
    <property type="entry name" value="L domain-like"/>
    <property type="match status" value="1"/>
</dbReference>
<keyword evidence="13 19" id="KW-1133">Transmembrane helix</keyword>
<dbReference type="InterPro" id="IPR000719">
    <property type="entry name" value="Prot_kinase_dom"/>
</dbReference>
<evidence type="ECO:0000256" key="12">
    <source>
        <dbReference type="ARBA" id="ARBA00022840"/>
    </source>
</evidence>
<keyword evidence="8 20" id="KW-0732">Signal</keyword>
<evidence type="ECO:0000256" key="1">
    <source>
        <dbReference type="ARBA" id="ARBA00004167"/>
    </source>
</evidence>
<keyword evidence="16" id="KW-0325">Glycoprotein</keyword>
<evidence type="ECO:0000256" key="20">
    <source>
        <dbReference type="SAM" id="SignalP"/>
    </source>
</evidence>
<accession>A0AAV7DTC4</accession>
<dbReference type="GO" id="GO:0005886">
    <property type="term" value="C:plasma membrane"/>
    <property type="evidence" value="ECO:0007669"/>
    <property type="project" value="TreeGrafter"/>
</dbReference>
<evidence type="ECO:0000256" key="9">
    <source>
        <dbReference type="ARBA" id="ARBA00022737"/>
    </source>
</evidence>
<dbReference type="Pfam" id="PF11721">
    <property type="entry name" value="Malectin"/>
    <property type="match status" value="1"/>
</dbReference>
<dbReference type="InterPro" id="IPR032675">
    <property type="entry name" value="LRR_dom_sf"/>
</dbReference>
<dbReference type="PANTHER" id="PTHR48006">
    <property type="entry name" value="LEUCINE-RICH REPEAT-CONTAINING PROTEIN DDB_G0281931-RELATED"/>
    <property type="match status" value="1"/>
</dbReference>
<dbReference type="GO" id="GO:0005524">
    <property type="term" value="F:ATP binding"/>
    <property type="evidence" value="ECO:0007669"/>
    <property type="project" value="UniProtKB-UniRule"/>
</dbReference>
<reference evidence="22 23" key="1">
    <citation type="submission" date="2021-07" db="EMBL/GenBank/DDBJ databases">
        <title>The Aristolochia fimbriata genome: insights into angiosperm evolution, floral development and chemical biosynthesis.</title>
        <authorList>
            <person name="Jiao Y."/>
        </authorList>
    </citation>
    <scope>NUCLEOTIDE SEQUENCE [LARGE SCALE GENOMIC DNA]</scope>
    <source>
        <strain evidence="22">IBCAS-2021</strain>
        <tissue evidence="22">Leaf</tissue>
    </source>
</reference>
<evidence type="ECO:0000256" key="6">
    <source>
        <dbReference type="ARBA" id="ARBA00022679"/>
    </source>
</evidence>
<dbReference type="SMART" id="SM00220">
    <property type="entry name" value="S_TKc"/>
    <property type="match status" value="1"/>
</dbReference>
<dbReference type="Gene3D" id="3.80.10.10">
    <property type="entry name" value="Ribonuclease Inhibitor"/>
    <property type="match status" value="2"/>
</dbReference>
<evidence type="ECO:0000313" key="23">
    <source>
        <dbReference type="Proteomes" id="UP000825729"/>
    </source>
</evidence>